<dbReference type="eggNOG" id="ENOG503299C">
    <property type="taxonomic scope" value="Bacteria"/>
</dbReference>
<dbReference type="Pfam" id="PF04883">
    <property type="entry name" value="HK97-gp10_like"/>
    <property type="match status" value="1"/>
</dbReference>
<dbReference type="KEGG" id="saci:Sinac_4540"/>
<dbReference type="HOGENOM" id="CLU_127674_5_1_0"/>
<dbReference type="InterPro" id="IPR010064">
    <property type="entry name" value="HK97-gp10_tail"/>
</dbReference>
<reference evidence="1 2" key="1">
    <citation type="submission" date="2012-02" db="EMBL/GenBank/DDBJ databases">
        <title>Complete sequence of chromosome of Singulisphaera acidiphila DSM 18658.</title>
        <authorList>
            <consortium name="US DOE Joint Genome Institute (JGI-PGF)"/>
            <person name="Lucas S."/>
            <person name="Copeland A."/>
            <person name="Lapidus A."/>
            <person name="Glavina del Rio T."/>
            <person name="Dalin E."/>
            <person name="Tice H."/>
            <person name="Bruce D."/>
            <person name="Goodwin L."/>
            <person name="Pitluck S."/>
            <person name="Peters L."/>
            <person name="Ovchinnikova G."/>
            <person name="Chertkov O."/>
            <person name="Kyrpides N."/>
            <person name="Mavromatis K."/>
            <person name="Ivanova N."/>
            <person name="Brettin T."/>
            <person name="Detter J.C."/>
            <person name="Han C."/>
            <person name="Larimer F."/>
            <person name="Land M."/>
            <person name="Hauser L."/>
            <person name="Markowitz V."/>
            <person name="Cheng J.-F."/>
            <person name="Hugenholtz P."/>
            <person name="Woyke T."/>
            <person name="Wu D."/>
            <person name="Tindall B."/>
            <person name="Pomrenke H."/>
            <person name="Brambilla E."/>
            <person name="Klenk H.-P."/>
            <person name="Eisen J.A."/>
        </authorList>
    </citation>
    <scope>NUCLEOTIDE SEQUENCE [LARGE SCALE GENOMIC DNA]</scope>
    <source>
        <strain evidence="2">ATCC BAA-1392 / DSM 18658 / VKM B-2454 / MOB10</strain>
    </source>
</reference>
<dbReference type="NCBIfam" id="TIGR01725">
    <property type="entry name" value="phge_HK97_gp10"/>
    <property type="match status" value="1"/>
</dbReference>
<protein>
    <submittedName>
        <fullName evidence="1">Phage protein, HK97 gp10 family</fullName>
    </submittedName>
</protein>
<dbReference type="STRING" id="886293.Sinac_4540"/>
<dbReference type="EMBL" id="CP003364">
    <property type="protein sequence ID" value="AGA28721.1"/>
    <property type="molecule type" value="Genomic_DNA"/>
</dbReference>
<gene>
    <name evidence="1" type="ordered locus">Sinac_4540</name>
</gene>
<evidence type="ECO:0000313" key="2">
    <source>
        <dbReference type="Proteomes" id="UP000010798"/>
    </source>
</evidence>
<dbReference type="Proteomes" id="UP000010798">
    <property type="component" value="Chromosome"/>
</dbReference>
<proteinExistence type="predicted"/>
<dbReference type="AlphaFoldDB" id="L0DJ65"/>
<dbReference type="OrthoDB" id="886754at2"/>
<keyword evidence="2" id="KW-1185">Reference proteome</keyword>
<dbReference type="RefSeq" id="WP_015247837.1">
    <property type="nucleotide sequence ID" value="NC_019892.1"/>
</dbReference>
<evidence type="ECO:0000313" key="1">
    <source>
        <dbReference type="EMBL" id="AGA28721.1"/>
    </source>
</evidence>
<accession>L0DJ65</accession>
<sequence length="138" mass="15300">MGKNTIKFKVSGIKEIQRAFRELPDKLAKKVIRQALRKGLVPIRDTAKTDAPRKTGLMAAAIKIRAATKRKRGVISLDVRIGDHNFKGATFYGGFQEFGTKNMEGQHFMENAFRAKAPEAVATIMDLVAKGIEREAKA</sequence>
<name>L0DJ65_SINAD</name>
<organism evidence="1 2">
    <name type="scientific">Singulisphaera acidiphila (strain ATCC BAA-1392 / DSM 18658 / VKM B-2454 / MOB10)</name>
    <dbReference type="NCBI Taxonomy" id="886293"/>
    <lineage>
        <taxon>Bacteria</taxon>
        <taxon>Pseudomonadati</taxon>
        <taxon>Planctomycetota</taxon>
        <taxon>Planctomycetia</taxon>
        <taxon>Isosphaerales</taxon>
        <taxon>Isosphaeraceae</taxon>
        <taxon>Singulisphaera</taxon>
    </lineage>
</organism>